<dbReference type="FunFam" id="3.40.50.720:FF:000526">
    <property type="entry name" value="D-mandelate dehydrogenase, putative"/>
    <property type="match status" value="1"/>
</dbReference>
<dbReference type="InterPro" id="IPR036291">
    <property type="entry name" value="NAD(P)-bd_dom_sf"/>
</dbReference>
<evidence type="ECO:0000256" key="1">
    <source>
        <dbReference type="ARBA" id="ARBA00023002"/>
    </source>
</evidence>
<dbReference type="SUPFAM" id="SSF51735">
    <property type="entry name" value="NAD(P)-binding Rossmann-fold domains"/>
    <property type="match status" value="1"/>
</dbReference>
<name>A0A5N6WZ88_9EURO</name>
<dbReference type="SUPFAM" id="SSF52283">
    <property type="entry name" value="Formate/glycerate dehydrogenase catalytic domain-like"/>
    <property type="match status" value="1"/>
</dbReference>
<dbReference type="InterPro" id="IPR006140">
    <property type="entry name" value="D-isomer_DH_NAD-bd"/>
</dbReference>
<dbReference type="Gene3D" id="3.40.50.720">
    <property type="entry name" value="NAD(P)-binding Rossmann-like Domain"/>
    <property type="match status" value="2"/>
</dbReference>
<dbReference type="AlphaFoldDB" id="A0A5N6WZ88"/>
<dbReference type="Pfam" id="PF02826">
    <property type="entry name" value="2-Hacid_dh_C"/>
    <property type="match status" value="1"/>
</dbReference>
<proteinExistence type="predicted"/>
<dbReference type="EMBL" id="ML741803">
    <property type="protein sequence ID" value="KAE8325932.1"/>
    <property type="molecule type" value="Genomic_DNA"/>
</dbReference>
<dbReference type="CDD" id="cd12168">
    <property type="entry name" value="Mand_dh_like"/>
    <property type="match status" value="1"/>
</dbReference>
<keyword evidence="4" id="KW-1185">Reference proteome</keyword>
<gene>
    <name evidence="3" type="ORF">BDV39DRAFT_177692</name>
</gene>
<dbReference type="PROSITE" id="PS00671">
    <property type="entry name" value="D_2_HYDROXYACID_DH_3"/>
    <property type="match status" value="1"/>
</dbReference>
<evidence type="ECO:0000259" key="2">
    <source>
        <dbReference type="Pfam" id="PF02826"/>
    </source>
</evidence>
<dbReference type="InterPro" id="IPR050223">
    <property type="entry name" value="D-isomer_2-hydroxyacid_DH"/>
</dbReference>
<dbReference type="GO" id="GO:0005829">
    <property type="term" value="C:cytosol"/>
    <property type="evidence" value="ECO:0007669"/>
    <property type="project" value="TreeGrafter"/>
</dbReference>
<protein>
    <recommendedName>
        <fullName evidence="2">D-isomer specific 2-hydroxyacid dehydrogenase NAD-binding domain-containing protein</fullName>
    </recommendedName>
</protein>
<accession>A0A5N6WZ88</accession>
<dbReference type="PANTHER" id="PTHR10996">
    <property type="entry name" value="2-HYDROXYACID DEHYDROGENASE-RELATED"/>
    <property type="match status" value="1"/>
</dbReference>
<reference evidence="4" key="1">
    <citation type="submission" date="2019-04" db="EMBL/GenBank/DDBJ databases">
        <title>Friends and foes A comparative genomics studyof 23 Aspergillus species from section Flavi.</title>
        <authorList>
            <consortium name="DOE Joint Genome Institute"/>
            <person name="Kjaerbolling I."/>
            <person name="Vesth T."/>
            <person name="Frisvad J.C."/>
            <person name="Nybo J.L."/>
            <person name="Theobald S."/>
            <person name="Kildgaard S."/>
            <person name="Isbrandt T."/>
            <person name="Kuo A."/>
            <person name="Sato A."/>
            <person name="Lyhne E.K."/>
            <person name="Kogle M.E."/>
            <person name="Wiebenga A."/>
            <person name="Kun R.S."/>
            <person name="Lubbers R.J."/>
            <person name="Makela M.R."/>
            <person name="Barry K."/>
            <person name="Chovatia M."/>
            <person name="Clum A."/>
            <person name="Daum C."/>
            <person name="Haridas S."/>
            <person name="He G."/>
            <person name="LaButti K."/>
            <person name="Lipzen A."/>
            <person name="Mondo S."/>
            <person name="Riley R."/>
            <person name="Salamov A."/>
            <person name="Simmons B.A."/>
            <person name="Magnuson J.K."/>
            <person name="Henrissat B."/>
            <person name="Mortensen U.H."/>
            <person name="Larsen T.O."/>
            <person name="Devries R.P."/>
            <person name="Grigoriev I.V."/>
            <person name="Machida M."/>
            <person name="Baker S.E."/>
            <person name="Andersen M.R."/>
        </authorList>
    </citation>
    <scope>NUCLEOTIDE SEQUENCE [LARGE SCALE GENOMIC DNA]</scope>
    <source>
        <strain evidence="4">CBS 130017</strain>
    </source>
</reference>
<feature type="domain" description="D-isomer specific 2-hydroxyacid dehydrogenase NAD-binding" evidence="2">
    <location>
        <begin position="194"/>
        <end position="375"/>
    </location>
</feature>
<evidence type="ECO:0000313" key="3">
    <source>
        <dbReference type="EMBL" id="KAE8325932.1"/>
    </source>
</evidence>
<keyword evidence="1" id="KW-0560">Oxidoreductase</keyword>
<dbReference type="InterPro" id="IPR029753">
    <property type="entry name" value="D-isomer_DH_CS"/>
</dbReference>
<dbReference type="GO" id="GO:0030267">
    <property type="term" value="F:glyoxylate reductase (NADPH) activity"/>
    <property type="evidence" value="ECO:0007669"/>
    <property type="project" value="TreeGrafter"/>
</dbReference>
<dbReference type="GO" id="GO:0016618">
    <property type="term" value="F:hydroxypyruvate reductase [NAD(P)H] activity"/>
    <property type="evidence" value="ECO:0007669"/>
    <property type="project" value="TreeGrafter"/>
</dbReference>
<evidence type="ECO:0000313" key="4">
    <source>
        <dbReference type="Proteomes" id="UP000325945"/>
    </source>
</evidence>
<sequence length="417" mass="46519">MPQFRILHIGDNIKYNHDVYARFSSEFEIIQPSAEEREREEFMRALKERRWGDFHAIFRPFWNTGGEMGRWDRELIPLLPKSVKIMASAGAGYDWADVDVFAEHGMSSFVYFLFGFLLAFSGNGCTPVKAEECTVIGDTVILWGKKTNPQVWGKQTDRQTDRKDSQLIMNEITGIIYCNGAAASSESVADMTIFLILSVFRNLAWSHQAAHSANPQAFADAHKNSPLTARNPRNHVLGIIGLGQIGYMIAQKAHAAFGMKIAYHDLFRKSPEQESRVGATYYKDLESLLADADCVVVATPFAGKTLLTLERFRQFKKGARFINIARGSLVDEEALVQVLDEGHLAAAGLDVHANEPYVHPRLVKHPRVMAMSHNAGGTVDTHIGFERLAMENIEGFLLKGKALTPVNAHLLKSKSSL</sequence>
<dbReference type="PANTHER" id="PTHR10996:SF281">
    <property type="entry name" value="D-ISOMER SPECIFIC 2-HYDROXYACID DEHYDROGENASE NAD-BINDING DOMAIN-CONTAINING PROTEIN-RELATED"/>
    <property type="match status" value="1"/>
</dbReference>
<dbReference type="Proteomes" id="UP000325945">
    <property type="component" value="Unassembled WGS sequence"/>
</dbReference>
<dbReference type="GO" id="GO:0051287">
    <property type="term" value="F:NAD binding"/>
    <property type="evidence" value="ECO:0007669"/>
    <property type="project" value="InterPro"/>
</dbReference>
<organism evidence="3 4">
    <name type="scientific">Aspergillus sergii</name>
    <dbReference type="NCBI Taxonomy" id="1034303"/>
    <lineage>
        <taxon>Eukaryota</taxon>
        <taxon>Fungi</taxon>
        <taxon>Dikarya</taxon>
        <taxon>Ascomycota</taxon>
        <taxon>Pezizomycotina</taxon>
        <taxon>Eurotiomycetes</taxon>
        <taxon>Eurotiomycetidae</taxon>
        <taxon>Eurotiales</taxon>
        <taxon>Aspergillaceae</taxon>
        <taxon>Aspergillus</taxon>
        <taxon>Aspergillus subgen. Circumdati</taxon>
    </lineage>
</organism>